<dbReference type="RefSeq" id="WP_233388449.1">
    <property type="nucleotide sequence ID" value="NZ_JAJTWT010000001.1"/>
</dbReference>
<protein>
    <submittedName>
        <fullName evidence="2">YeeE/YedE family protein</fullName>
    </submittedName>
</protein>
<evidence type="ECO:0000256" key="1">
    <source>
        <dbReference type="SAM" id="Phobius"/>
    </source>
</evidence>
<dbReference type="Pfam" id="PF04143">
    <property type="entry name" value="Sulf_transp"/>
    <property type="match status" value="1"/>
</dbReference>
<feature type="transmembrane region" description="Helical" evidence="1">
    <location>
        <begin position="148"/>
        <end position="169"/>
    </location>
</feature>
<gene>
    <name evidence="2" type="ORF">LXT12_00605</name>
</gene>
<keyword evidence="1" id="KW-1133">Transmembrane helix</keyword>
<organism evidence="2 3">
    <name type="scientific">Pelomonas caseinilytica</name>
    <dbReference type="NCBI Taxonomy" id="2906763"/>
    <lineage>
        <taxon>Bacteria</taxon>
        <taxon>Pseudomonadati</taxon>
        <taxon>Pseudomonadota</taxon>
        <taxon>Betaproteobacteria</taxon>
        <taxon>Burkholderiales</taxon>
        <taxon>Sphaerotilaceae</taxon>
        <taxon>Roseateles</taxon>
    </lineage>
</organism>
<evidence type="ECO:0000313" key="2">
    <source>
        <dbReference type="EMBL" id="MCE4535761.1"/>
    </source>
</evidence>
<feature type="transmembrane region" description="Helical" evidence="1">
    <location>
        <begin position="222"/>
        <end position="244"/>
    </location>
</feature>
<feature type="transmembrane region" description="Helical" evidence="1">
    <location>
        <begin position="74"/>
        <end position="101"/>
    </location>
</feature>
<feature type="transmembrane region" description="Helical" evidence="1">
    <location>
        <begin position="6"/>
        <end position="30"/>
    </location>
</feature>
<reference evidence="2 3" key="1">
    <citation type="submission" date="2021-12" db="EMBL/GenBank/DDBJ databases">
        <title>Genome seq of p7.</title>
        <authorList>
            <person name="Seo T."/>
        </authorList>
    </citation>
    <scope>NUCLEOTIDE SEQUENCE [LARGE SCALE GENOMIC DNA]</scope>
    <source>
        <strain evidence="2 3">P7</strain>
    </source>
</reference>
<keyword evidence="3" id="KW-1185">Reference proteome</keyword>
<keyword evidence="1" id="KW-0472">Membrane</keyword>
<keyword evidence="1" id="KW-0812">Transmembrane</keyword>
<dbReference type="InterPro" id="IPR007272">
    <property type="entry name" value="Sulf_transp_TsuA/YedE"/>
</dbReference>
<evidence type="ECO:0000313" key="3">
    <source>
        <dbReference type="Proteomes" id="UP001201463"/>
    </source>
</evidence>
<comment type="caution">
    <text evidence="2">The sequence shown here is derived from an EMBL/GenBank/DDBJ whole genome shotgun (WGS) entry which is preliminary data.</text>
</comment>
<feature type="transmembrane region" description="Helical" evidence="1">
    <location>
        <begin position="42"/>
        <end position="62"/>
    </location>
</feature>
<sequence length="325" mass="33981">MTAAWFTALVCVGAMGYAIQRGGTCMVAAVEEVLNARRAHRLAAMLEASLWVAGGLSLAQLFHLAGSMPPGFAASAWSVVGGALLGLGAWVNQACVFGAIARLGSGDWAYIATPIGFYAGCLSAQALFARPAAMALAHASPVEGSAALLAPLFVAYACWRLWPALALLRQPGRLQVLAQKVWSPHAATIVIGATFVITLLSAGPWAYTDVLANLARAQDRPGWLPLFLLATLYLGALLGGLTAGRWRSTRPASAKLLRCLGGGVLMAWGSLLIPGSNDGLILIGIPTLRPYAWLAFVSMFLVIALAMVMAGVRPRSRRRPAPAGP</sequence>
<feature type="transmembrane region" description="Helical" evidence="1">
    <location>
        <begin position="256"/>
        <end position="273"/>
    </location>
</feature>
<dbReference type="EMBL" id="JAJTWT010000001">
    <property type="protein sequence ID" value="MCE4535761.1"/>
    <property type="molecule type" value="Genomic_DNA"/>
</dbReference>
<name>A0ABS8XBI0_9BURK</name>
<proteinExistence type="predicted"/>
<feature type="transmembrane region" description="Helical" evidence="1">
    <location>
        <begin position="293"/>
        <end position="312"/>
    </location>
</feature>
<dbReference type="Proteomes" id="UP001201463">
    <property type="component" value="Unassembled WGS sequence"/>
</dbReference>
<feature type="transmembrane region" description="Helical" evidence="1">
    <location>
        <begin position="108"/>
        <end position="128"/>
    </location>
</feature>
<accession>A0ABS8XBI0</accession>
<feature type="transmembrane region" description="Helical" evidence="1">
    <location>
        <begin position="181"/>
        <end position="202"/>
    </location>
</feature>